<protein>
    <submittedName>
        <fullName evidence="2">Uncharacterized protein</fullName>
    </submittedName>
</protein>
<dbReference type="Proteomes" id="UP000299102">
    <property type="component" value="Unassembled WGS sequence"/>
</dbReference>
<evidence type="ECO:0000313" key="3">
    <source>
        <dbReference type="Proteomes" id="UP000299102"/>
    </source>
</evidence>
<feature type="compositionally biased region" description="Basic and acidic residues" evidence="1">
    <location>
        <begin position="75"/>
        <end position="85"/>
    </location>
</feature>
<feature type="region of interest" description="Disordered" evidence="1">
    <location>
        <begin position="65"/>
        <end position="85"/>
    </location>
</feature>
<evidence type="ECO:0000313" key="2">
    <source>
        <dbReference type="EMBL" id="GBP33908.1"/>
    </source>
</evidence>
<evidence type="ECO:0000256" key="1">
    <source>
        <dbReference type="SAM" id="MobiDB-lite"/>
    </source>
</evidence>
<keyword evidence="3" id="KW-1185">Reference proteome</keyword>
<dbReference type="AlphaFoldDB" id="A0A4C1V513"/>
<dbReference type="EMBL" id="BGZK01000281">
    <property type="protein sequence ID" value="GBP33908.1"/>
    <property type="molecule type" value="Genomic_DNA"/>
</dbReference>
<gene>
    <name evidence="2" type="ORF">EVAR_23254_1</name>
</gene>
<reference evidence="2 3" key="1">
    <citation type="journal article" date="2019" name="Commun. Biol.">
        <title>The bagworm genome reveals a unique fibroin gene that provides high tensile strength.</title>
        <authorList>
            <person name="Kono N."/>
            <person name="Nakamura H."/>
            <person name="Ohtoshi R."/>
            <person name="Tomita M."/>
            <person name="Numata K."/>
            <person name="Arakawa K."/>
        </authorList>
    </citation>
    <scope>NUCLEOTIDE SEQUENCE [LARGE SCALE GENOMIC DNA]</scope>
</reference>
<organism evidence="2 3">
    <name type="scientific">Eumeta variegata</name>
    <name type="common">Bagworm moth</name>
    <name type="synonym">Eumeta japonica</name>
    <dbReference type="NCBI Taxonomy" id="151549"/>
    <lineage>
        <taxon>Eukaryota</taxon>
        <taxon>Metazoa</taxon>
        <taxon>Ecdysozoa</taxon>
        <taxon>Arthropoda</taxon>
        <taxon>Hexapoda</taxon>
        <taxon>Insecta</taxon>
        <taxon>Pterygota</taxon>
        <taxon>Neoptera</taxon>
        <taxon>Endopterygota</taxon>
        <taxon>Lepidoptera</taxon>
        <taxon>Glossata</taxon>
        <taxon>Ditrysia</taxon>
        <taxon>Tineoidea</taxon>
        <taxon>Psychidae</taxon>
        <taxon>Oiketicinae</taxon>
        <taxon>Eumeta</taxon>
    </lineage>
</organism>
<sequence length="195" mass="21900">MEEGFTQANSTNLSRVDLLMLSEILASNKDFCSAEFRNVKSTIAVSWNAVTASLNAAEDSTRGCRRRVARPMGDSLRESSRHSKSLDPDMGRVRLIYLARKWPGGVGYLGAELNVFAEEHSAARHREWFGFTEVCGGIPEGFDESRGSVGRGADTRREVIRRGKYFFLRRCPNAETLSRHESPDYRAKRGITHVQ</sequence>
<dbReference type="OrthoDB" id="261614at2759"/>
<name>A0A4C1V513_EUMVA</name>
<proteinExistence type="predicted"/>
<comment type="caution">
    <text evidence="2">The sequence shown here is derived from an EMBL/GenBank/DDBJ whole genome shotgun (WGS) entry which is preliminary data.</text>
</comment>
<accession>A0A4C1V513</accession>